<sequence>MKRLPWILGISLILAVLAAGCSSNSQTVTENLGTEVKNPTDPSVKENLTEKYIKAAGEFKLKEYTISDIPENPPSEEESVKRYEVMEPFFARNFEEEPVHLSHTSLVLRAASKQQASMKPENMKFSVYQELEDYVDLDYTMDLVLEKENGEKQVVPLKGVLTLVNKNDKWLVQADDFDQSAFKKLLPDTEVSK</sequence>
<dbReference type="AlphaFoldDB" id="A0AAU8NG28"/>
<accession>A0AAU8NG28</accession>
<keyword evidence="1" id="KW-0732">Signal</keyword>
<evidence type="ECO:0000313" key="2">
    <source>
        <dbReference type="EMBL" id="XCP96886.1"/>
    </source>
</evidence>
<dbReference type="PROSITE" id="PS51257">
    <property type="entry name" value="PROKAR_LIPOPROTEIN"/>
    <property type="match status" value="1"/>
</dbReference>
<dbReference type="EMBL" id="CP159992">
    <property type="protein sequence ID" value="XCP96886.1"/>
    <property type="molecule type" value="Genomic_DNA"/>
</dbReference>
<reference evidence="2" key="1">
    <citation type="submission" date="2024-05" db="EMBL/GenBank/DDBJ databases">
        <title>Draft genome assemblies of 36 bacteria isolated from hibernating arctic ground squirrels.</title>
        <authorList>
            <person name="McKee H."/>
            <person name="Mullen L."/>
            <person name="Drown D.M."/>
            <person name="Duddleston K.N."/>
        </authorList>
    </citation>
    <scope>NUCLEOTIDE SEQUENCE</scope>
    <source>
        <strain evidence="2">AN1007</strain>
    </source>
</reference>
<feature type="chain" id="PRO_5043706336" description="DUF4829 domain-containing protein" evidence="1">
    <location>
        <begin position="19"/>
        <end position="193"/>
    </location>
</feature>
<protein>
    <recommendedName>
        <fullName evidence="3">DUF4829 domain-containing protein</fullName>
    </recommendedName>
</protein>
<feature type="signal peptide" evidence="1">
    <location>
        <begin position="1"/>
        <end position="18"/>
    </location>
</feature>
<evidence type="ECO:0000256" key="1">
    <source>
        <dbReference type="SAM" id="SignalP"/>
    </source>
</evidence>
<proteinExistence type="predicted"/>
<evidence type="ECO:0008006" key="3">
    <source>
        <dbReference type="Google" id="ProtNLM"/>
    </source>
</evidence>
<organism evidence="2">
    <name type="scientific">Paenibacillus sp. AN1007</name>
    <dbReference type="NCBI Taxonomy" id="3151385"/>
    <lineage>
        <taxon>Bacteria</taxon>
        <taxon>Bacillati</taxon>
        <taxon>Bacillota</taxon>
        <taxon>Bacilli</taxon>
        <taxon>Bacillales</taxon>
        <taxon>Paenibacillaceae</taxon>
        <taxon>Paenibacillus</taxon>
    </lineage>
</organism>
<dbReference type="RefSeq" id="WP_342551470.1">
    <property type="nucleotide sequence ID" value="NZ_CP159992.1"/>
</dbReference>
<name>A0AAU8NG28_9BACL</name>
<gene>
    <name evidence="2" type="ORF">ABXS70_09365</name>
</gene>